<reference evidence="3 4" key="1">
    <citation type="journal article" date="2019" name="Emerg. Microbes Infect.">
        <title>Comprehensive subspecies identification of 175 nontuberculous mycobacteria species based on 7547 genomic profiles.</title>
        <authorList>
            <person name="Matsumoto Y."/>
            <person name="Kinjo T."/>
            <person name="Motooka D."/>
            <person name="Nabeya D."/>
            <person name="Jung N."/>
            <person name="Uechi K."/>
            <person name="Horii T."/>
            <person name="Iida T."/>
            <person name="Fujita J."/>
            <person name="Nakamura S."/>
        </authorList>
    </citation>
    <scope>NUCLEOTIDE SEQUENCE [LARGE SCALE GENOMIC DNA]</scope>
    <source>
        <strain evidence="3 4">JCM 30396</strain>
    </source>
</reference>
<sequence>MTTLLDHEPNFAQPWASHRKRIYLGTALFTAFMFVMMTIGGRHRAERVRHLDTTDPARPRAGIPDSLSVDGLRRCGHPDE</sequence>
<organism evidence="3 4">
    <name type="scientific">Mycolicibacterium helvum</name>
    <dbReference type="NCBI Taxonomy" id="1534349"/>
    <lineage>
        <taxon>Bacteria</taxon>
        <taxon>Bacillati</taxon>
        <taxon>Actinomycetota</taxon>
        <taxon>Actinomycetes</taxon>
        <taxon>Mycobacteriales</taxon>
        <taxon>Mycobacteriaceae</taxon>
        <taxon>Mycolicibacterium</taxon>
    </lineage>
</organism>
<dbReference type="EMBL" id="AP022596">
    <property type="protein sequence ID" value="BBY62313.1"/>
    <property type="molecule type" value="Genomic_DNA"/>
</dbReference>
<keyword evidence="4" id="KW-1185">Reference proteome</keyword>
<dbReference type="KEGG" id="mhev:MHEL_05560"/>
<keyword evidence="2" id="KW-1133">Transmembrane helix</keyword>
<dbReference type="Proteomes" id="UP000467148">
    <property type="component" value="Chromosome"/>
</dbReference>
<feature type="compositionally biased region" description="Basic and acidic residues" evidence="1">
    <location>
        <begin position="71"/>
        <end position="80"/>
    </location>
</feature>
<keyword evidence="2" id="KW-0472">Membrane</keyword>
<protein>
    <submittedName>
        <fullName evidence="3">Uncharacterized protein</fullName>
    </submittedName>
</protein>
<evidence type="ECO:0000256" key="1">
    <source>
        <dbReference type="SAM" id="MobiDB-lite"/>
    </source>
</evidence>
<keyword evidence="2" id="KW-0812">Transmembrane</keyword>
<evidence type="ECO:0000313" key="4">
    <source>
        <dbReference type="Proteomes" id="UP000467148"/>
    </source>
</evidence>
<accession>A0A7I7T067</accession>
<evidence type="ECO:0000313" key="3">
    <source>
        <dbReference type="EMBL" id="BBY62313.1"/>
    </source>
</evidence>
<feature type="transmembrane region" description="Helical" evidence="2">
    <location>
        <begin position="22"/>
        <end position="41"/>
    </location>
</feature>
<dbReference type="AlphaFoldDB" id="A0A7I7T067"/>
<gene>
    <name evidence="3" type="ORF">MHEL_05560</name>
</gene>
<name>A0A7I7T067_9MYCO</name>
<evidence type="ECO:0000256" key="2">
    <source>
        <dbReference type="SAM" id="Phobius"/>
    </source>
</evidence>
<proteinExistence type="predicted"/>
<feature type="region of interest" description="Disordered" evidence="1">
    <location>
        <begin position="52"/>
        <end position="80"/>
    </location>
</feature>